<evidence type="ECO:0000313" key="2">
    <source>
        <dbReference type="EMBL" id="MBV0925707.1"/>
    </source>
</evidence>
<organism evidence="2 3">
    <name type="scientific">Haloarcula limicola</name>
    <dbReference type="NCBI Taxonomy" id="1429915"/>
    <lineage>
        <taxon>Archaea</taxon>
        <taxon>Methanobacteriati</taxon>
        <taxon>Methanobacteriota</taxon>
        <taxon>Stenosarchaea group</taxon>
        <taxon>Halobacteria</taxon>
        <taxon>Halobacteriales</taxon>
        <taxon>Haloarculaceae</taxon>
        <taxon>Haloarcula</taxon>
    </lineage>
</organism>
<comment type="caution">
    <text evidence="2">The sequence shown here is derived from an EMBL/GenBank/DDBJ whole genome shotgun (WGS) entry which is preliminary data.</text>
</comment>
<evidence type="ECO:0000313" key="3">
    <source>
        <dbReference type="Proteomes" id="UP000766550"/>
    </source>
</evidence>
<dbReference type="Proteomes" id="UP000766550">
    <property type="component" value="Unassembled WGS sequence"/>
</dbReference>
<dbReference type="AlphaFoldDB" id="A0A8J8C4X6"/>
<feature type="transmembrane region" description="Helical" evidence="1">
    <location>
        <begin position="37"/>
        <end position="56"/>
    </location>
</feature>
<protein>
    <submittedName>
        <fullName evidence="2">Uncharacterized protein</fullName>
    </submittedName>
</protein>
<keyword evidence="1" id="KW-0812">Transmembrane</keyword>
<sequence length="174" mass="18041">MTLRPFPVAVGAGATLLAVGLVAVGEPALPSGTISDLPLIAVSVVAGAVAVLAFLVRSLDGERGPRLPDTDSRHAAVPGDDLDAAMAAGKGRDAIRERVTAAGVAVLEREGLSRDDARAALESGSWTEDGDARSLFDGTPISALARLSGWLTGSRPFRRRVAHATAELLRRDER</sequence>
<keyword evidence="3" id="KW-1185">Reference proteome</keyword>
<keyword evidence="1" id="KW-0472">Membrane</keyword>
<proteinExistence type="predicted"/>
<gene>
    <name evidence="2" type="ORF">KTS45_16000</name>
</gene>
<dbReference type="EMBL" id="JAHQXF010000002">
    <property type="protein sequence ID" value="MBV0925707.1"/>
    <property type="molecule type" value="Genomic_DNA"/>
</dbReference>
<accession>A0A8J8C4X6</accession>
<dbReference type="RefSeq" id="WP_162318516.1">
    <property type="nucleotide sequence ID" value="NZ_JAHQXF010000002.1"/>
</dbReference>
<reference evidence="2 3" key="1">
    <citation type="submission" date="2021-06" db="EMBL/GenBank/DDBJ databases">
        <title>New haloarchaea isolates fom saline soil.</title>
        <authorList>
            <person name="Duran-Viseras A."/>
            <person name="Sanchez-Porro C.S."/>
            <person name="Ventosa A."/>
        </authorList>
    </citation>
    <scope>NUCLEOTIDE SEQUENCE [LARGE SCALE GENOMIC DNA]</scope>
    <source>
        <strain evidence="2 3">JCM 183640</strain>
    </source>
</reference>
<dbReference type="InterPro" id="IPR055693">
    <property type="entry name" value="DUF7269"/>
</dbReference>
<evidence type="ECO:0000256" key="1">
    <source>
        <dbReference type="SAM" id="Phobius"/>
    </source>
</evidence>
<keyword evidence="1" id="KW-1133">Transmembrane helix</keyword>
<dbReference type="Pfam" id="PF23933">
    <property type="entry name" value="DUF7269"/>
    <property type="match status" value="1"/>
</dbReference>
<dbReference type="OrthoDB" id="222177at2157"/>
<name>A0A8J8C4X6_9EURY</name>